<feature type="compositionally biased region" description="Basic and acidic residues" evidence="1">
    <location>
        <begin position="51"/>
        <end position="65"/>
    </location>
</feature>
<sequence length="75" mass="8128">MQQMMKPPLISAAAQPIFSYKRGREKALGHAVADDPAMVLELVETAGSPVDHHASTADLSHERAGYTEADPVIDW</sequence>
<evidence type="ECO:0000313" key="3">
    <source>
        <dbReference type="Proteomes" id="UP000248706"/>
    </source>
</evidence>
<organism evidence="2 3">
    <name type="scientific">Thermogemmatispora tikiterensis</name>
    <dbReference type="NCBI Taxonomy" id="1825093"/>
    <lineage>
        <taxon>Bacteria</taxon>
        <taxon>Bacillati</taxon>
        <taxon>Chloroflexota</taxon>
        <taxon>Ktedonobacteria</taxon>
        <taxon>Thermogemmatisporales</taxon>
        <taxon>Thermogemmatisporaceae</taxon>
        <taxon>Thermogemmatispora</taxon>
    </lineage>
</organism>
<dbReference type="Proteomes" id="UP000248706">
    <property type="component" value="Unassembled WGS sequence"/>
</dbReference>
<keyword evidence="3" id="KW-1185">Reference proteome</keyword>
<name>A0A328VD89_9CHLR</name>
<dbReference type="EMBL" id="MCIF01000002">
    <property type="protein sequence ID" value="RAQ93912.1"/>
    <property type="molecule type" value="Genomic_DNA"/>
</dbReference>
<feature type="region of interest" description="Disordered" evidence="1">
    <location>
        <begin position="51"/>
        <end position="75"/>
    </location>
</feature>
<reference evidence="2 3" key="1">
    <citation type="submission" date="2016-08" db="EMBL/GenBank/DDBJ databases">
        <title>Analysis of Carbohydrate Active Enzymes in Thermogemmatispora T81 Reveals Carbohydrate Degradation Ability.</title>
        <authorList>
            <person name="Tomazini A."/>
            <person name="Lal S."/>
            <person name="Stott M."/>
            <person name="Henrissat B."/>
            <person name="Polikarpov I."/>
            <person name="Sparling R."/>
            <person name="Levin D.B."/>
        </authorList>
    </citation>
    <scope>NUCLEOTIDE SEQUENCE [LARGE SCALE GENOMIC DNA]</scope>
    <source>
        <strain evidence="2 3">T81</strain>
    </source>
</reference>
<dbReference type="RefSeq" id="WP_112425373.1">
    <property type="nucleotide sequence ID" value="NZ_MCIF01000002.1"/>
</dbReference>
<accession>A0A328VD89</accession>
<gene>
    <name evidence="2" type="ORF">A4R35_00105</name>
</gene>
<protein>
    <submittedName>
        <fullName evidence="2">Uncharacterized protein</fullName>
    </submittedName>
</protein>
<evidence type="ECO:0000256" key="1">
    <source>
        <dbReference type="SAM" id="MobiDB-lite"/>
    </source>
</evidence>
<comment type="caution">
    <text evidence="2">The sequence shown here is derived from an EMBL/GenBank/DDBJ whole genome shotgun (WGS) entry which is preliminary data.</text>
</comment>
<dbReference type="AlphaFoldDB" id="A0A328VD89"/>
<proteinExistence type="predicted"/>
<evidence type="ECO:0000313" key="2">
    <source>
        <dbReference type="EMBL" id="RAQ93912.1"/>
    </source>
</evidence>